<comment type="caution">
    <text evidence="6">The sequence shown here is derived from an EMBL/GenBank/DDBJ whole genome shotgun (WGS) entry which is preliminary data.</text>
</comment>
<keyword evidence="1" id="KW-0805">Transcription regulation</keyword>
<dbReference type="RefSeq" id="WP_065138336.1">
    <property type="nucleotide sequence ID" value="NZ_LZLM01000014.1"/>
</dbReference>
<evidence type="ECO:0000259" key="5">
    <source>
        <dbReference type="PROSITE" id="PS50977"/>
    </source>
</evidence>
<dbReference type="Pfam" id="PF00440">
    <property type="entry name" value="TetR_N"/>
    <property type="match status" value="1"/>
</dbReference>
<dbReference type="PROSITE" id="PS50977">
    <property type="entry name" value="HTH_TETR_2"/>
    <property type="match status" value="1"/>
</dbReference>
<name>A0A1A3L066_MYCAS</name>
<proteinExistence type="predicted"/>
<keyword evidence="3" id="KW-0804">Transcription</keyword>
<feature type="DNA-binding region" description="H-T-H motif" evidence="4">
    <location>
        <begin position="43"/>
        <end position="62"/>
    </location>
</feature>
<keyword evidence="2 4" id="KW-0238">DNA-binding</keyword>
<dbReference type="GO" id="GO:0000976">
    <property type="term" value="F:transcription cis-regulatory region binding"/>
    <property type="evidence" value="ECO:0007669"/>
    <property type="project" value="TreeGrafter"/>
</dbReference>
<evidence type="ECO:0000313" key="6">
    <source>
        <dbReference type="EMBL" id="OBJ90084.1"/>
    </source>
</evidence>
<feature type="domain" description="HTH tetR-type" evidence="5">
    <location>
        <begin position="20"/>
        <end position="80"/>
    </location>
</feature>
<protein>
    <recommendedName>
        <fullName evidence="5">HTH tetR-type domain-containing protein</fullName>
    </recommendedName>
</protein>
<evidence type="ECO:0000256" key="4">
    <source>
        <dbReference type="PROSITE-ProRule" id="PRU00335"/>
    </source>
</evidence>
<sequence>MGPAKSTRRYTSTLRAKAALDTRRTILEAAMRLFLERGYGRVTVNDIATEASLAVPTVYASTGGKAAILATLIEEAMGDPIVGETLTAVRHSKSGDEVLRVTARGVRTDNERYRDIIAVMKHAAAVDENATAILQRSDAGYRQALAQIARRLRTLHALPAGMTQAVATDILWFCFGREAWQVLVTECGWSWDRAEQWLLSQARAALLA</sequence>
<evidence type="ECO:0000256" key="2">
    <source>
        <dbReference type="ARBA" id="ARBA00023125"/>
    </source>
</evidence>
<accession>A0A1A3L066</accession>
<evidence type="ECO:0000313" key="7">
    <source>
        <dbReference type="Proteomes" id="UP000093925"/>
    </source>
</evidence>
<organism evidence="6 7">
    <name type="scientific">Mycobacterium asiaticum</name>
    <dbReference type="NCBI Taxonomy" id="1790"/>
    <lineage>
        <taxon>Bacteria</taxon>
        <taxon>Bacillati</taxon>
        <taxon>Actinomycetota</taxon>
        <taxon>Actinomycetes</taxon>
        <taxon>Mycobacteriales</taxon>
        <taxon>Mycobacteriaceae</taxon>
        <taxon>Mycobacterium</taxon>
    </lineage>
</organism>
<dbReference type="GO" id="GO:0003700">
    <property type="term" value="F:DNA-binding transcription factor activity"/>
    <property type="evidence" value="ECO:0007669"/>
    <property type="project" value="TreeGrafter"/>
</dbReference>
<dbReference type="PANTHER" id="PTHR30055:SF234">
    <property type="entry name" value="HTH-TYPE TRANSCRIPTIONAL REGULATOR BETI"/>
    <property type="match status" value="1"/>
</dbReference>
<dbReference type="PRINTS" id="PR00455">
    <property type="entry name" value="HTHTETR"/>
</dbReference>
<gene>
    <name evidence="6" type="ORF">A5640_26290</name>
</gene>
<dbReference type="AlphaFoldDB" id="A0A1A3L066"/>
<dbReference type="PANTHER" id="PTHR30055">
    <property type="entry name" value="HTH-TYPE TRANSCRIPTIONAL REGULATOR RUTR"/>
    <property type="match status" value="1"/>
</dbReference>
<evidence type="ECO:0000256" key="3">
    <source>
        <dbReference type="ARBA" id="ARBA00023163"/>
    </source>
</evidence>
<dbReference type="InterPro" id="IPR001647">
    <property type="entry name" value="HTH_TetR"/>
</dbReference>
<dbReference type="InterPro" id="IPR050109">
    <property type="entry name" value="HTH-type_TetR-like_transc_reg"/>
</dbReference>
<dbReference type="SUPFAM" id="SSF46689">
    <property type="entry name" value="Homeodomain-like"/>
    <property type="match status" value="1"/>
</dbReference>
<dbReference type="Gene3D" id="1.10.357.10">
    <property type="entry name" value="Tetracycline Repressor, domain 2"/>
    <property type="match status" value="1"/>
</dbReference>
<evidence type="ECO:0000256" key="1">
    <source>
        <dbReference type="ARBA" id="ARBA00023015"/>
    </source>
</evidence>
<reference evidence="6 7" key="1">
    <citation type="submission" date="2016-06" db="EMBL/GenBank/DDBJ databases">
        <authorList>
            <person name="Kjaerup R.B."/>
            <person name="Dalgaard T.S."/>
            <person name="Juul-Madsen H.R."/>
        </authorList>
    </citation>
    <scope>NUCLEOTIDE SEQUENCE [LARGE SCALE GENOMIC DNA]</scope>
    <source>
        <strain evidence="6 7">1276495.2</strain>
    </source>
</reference>
<dbReference type="InterPro" id="IPR009057">
    <property type="entry name" value="Homeodomain-like_sf"/>
</dbReference>
<dbReference type="EMBL" id="LZLM01000014">
    <property type="protein sequence ID" value="OBJ90084.1"/>
    <property type="molecule type" value="Genomic_DNA"/>
</dbReference>
<dbReference type="Proteomes" id="UP000093925">
    <property type="component" value="Unassembled WGS sequence"/>
</dbReference>